<sequence length="291" mass="31269">MRRILPFVLVVCVVLAGCNGVFGTESDERTPTLTPVAVPTDEPTPTPVPRLAPGLTGKGVVNASALAAAHTAAFENTSFTVRQTVVYRAENGTSIRRIESTTRVADGRFRVTRRWNESTTLQQVEYYDDSERVLVATTRANDTTTYRRLSPQAVVAQRSSVLGAGSGRIETMFVAAETRVANRTDRNGTTVYRLVPAVARRETSNTATVLDRSVSVRAGVTEQGLVRNYTLTQRLSGDGADGATTIVVSARYTAIGATDVERPTWYGNALAATDATASNRNETNPRPTTAG</sequence>
<evidence type="ECO:0000313" key="2">
    <source>
        <dbReference type="EMBL" id="EMA49305.1"/>
    </source>
</evidence>
<gene>
    <name evidence="2" type="ORF">C450_17347</name>
</gene>
<comment type="caution">
    <text evidence="2">The sequence shown here is derived from an EMBL/GenBank/DDBJ whole genome shotgun (WGS) entry which is preliminary data.</text>
</comment>
<accession>M0MY06</accession>
<dbReference type="RefSeq" id="WP_005045510.1">
    <property type="nucleotide sequence ID" value="NZ_AOME01000078.1"/>
</dbReference>
<evidence type="ECO:0000256" key="1">
    <source>
        <dbReference type="SAM" id="MobiDB-lite"/>
    </source>
</evidence>
<keyword evidence="3" id="KW-1185">Reference proteome</keyword>
<dbReference type="EMBL" id="AOME01000078">
    <property type="protein sequence ID" value="EMA49305.1"/>
    <property type="molecule type" value="Genomic_DNA"/>
</dbReference>
<dbReference type="PATRIC" id="fig|1227456.3.peg.3528"/>
<feature type="region of interest" description="Disordered" evidence="1">
    <location>
        <begin position="26"/>
        <end position="47"/>
    </location>
</feature>
<dbReference type="Proteomes" id="UP000011625">
    <property type="component" value="Unassembled WGS sequence"/>
</dbReference>
<reference evidence="2 3" key="1">
    <citation type="journal article" date="2014" name="PLoS Genet.">
        <title>Phylogenetically driven sequencing of extremely halophilic archaea reveals strategies for static and dynamic osmo-response.</title>
        <authorList>
            <person name="Becker E.A."/>
            <person name="Seitzer P.M."/>
            <person name="Tritt A."/>
            <person name="Larsen D."/>
            <person name="Krusor M."/>
            <person name="Yao A.I."/>
            <person name="Wu D."/>
            <person name="Madern D."/>
            <person name="Eisen J.A."/>
            <person name="Darling A.E."/>
            <person name="Facciotti M.T."/>
        </authorList>
    </citation>
    <scope>NUCLEOTIDE SEQUENCE [LARGE SCALE GENOMIC DNA]</scope>
    <source>
        <strain evidence="2 3">DSM 8989</strain>
    </source>
</reference>
<dbReference type="PROSITE" id="PS51257">
    <property type="entry name" value="PROKAR_LIPOPROTEIN"/>
    <property type="match status" value="1"/>
</dbReference>
<dbReference type="AlphaFoldDB" id="M0MY06"/>
<protein>
    <submittedName>
        <fullName evidence="2">Uncharacterized protein</fullName>
    </submittedName>
</protein>
<evidence type="ECO:0000313" key="3">
    <source>
        <dbReference type="Proteomes" id="UP000011625"/>
    </source>
</evidence>
<organism evidence="2 3">
    <name type="scientific">Halococcus salifodinae DSM 8989</name>
    <dbReference type="NCBI Taxonomy" id="1227456"/>
    <lineage>
        <taxon>Archaea</taxon>
        <taxon>Methanobacteriati</taxon>
        <taxon>Methanobacteriota</taxon>
        <taxon>Stenosarchaea group</taxon>
        <taxon>Halobacteria</taxon>
        <taxon>Halobacteriales</taxon>
        <taxon>Halococcaceae</taxon>
        <taxon>Halococcus</taxon>
    </lineage>
</organism>
<name>M0MY06_9EURY</name>
<proteinExistence type="predicted"/>
<dbReference type="OrthoDB" id="214750at2157"/>